<dbReference type="EnsemblMetazoa" id="XM_022804263">
    <property type="protein sequence ID" value="XP_022659998"/>
    <property type="gene ID" value="LOC111249851"/>
</dbReference>
<evidence type="ECO:0000256" key="8">
    <source>
        <dbReference type="ARBA" id="ARBA00022692"/>
    </source>
</evidence>
<dbReference type="UniPathway" id="UPA00659"/>
<evidence type="ECO:0000256" key="13">
    <source>
        <dbReference type="ARBA" id="ARBA00023136"/>
    </source>
</evidence>
<dbReference type="InterPro" id="IPR039551">
    <property type="entry name" value="Cho/carn_acyl_trans"/>
</dbReference>
<evidence type="ECO:0000256" key="4">
    <source>
        <dbReference type="ARBA" id="ARBA00005232"/>
    </source>
</evidence>
<evidence type="ECO:0000256" key="2">
    <source>
        <dbReference type="ARBA" id="ARBA00004325"/>
    </source>
</evidence>
<dbReference type="GO" id="GO:0004095">
    <property type="term" value="F:carnitine O-palmitoyltransferase activity"/>
    <property type="evidence" value="ECO:0007669"/>
    <property type="project" value="UniProtKB-EC"/>
</dbReference>
<comment type="pathway">
    <text evidence="3">Lipid metabolism; fatty acid beta-oxidation.</text>
</comment>
<dbReference type="RefSeq" id="XP_022659998.1">
    <property type="nucleotide sequence ID" value="XM_022804263.1"/>
</dbReference>
<dbReference type="EnsemblMetazoa" id="XM_022804265">
    <property type="protein sequence ID" value="XP_022660000"/>
    <property type="gene ID" value="LOC111249851"/>
</dbReference>
<dbReference type="Gene3D" id="3.30.559.10">
    <property type="entry name" value="Chloramphenicol acetyltransferase-like domain"/>
    <property type="match status" value="1"/>
</dbReference>
<evidence type="ECO:0000256" key="12">
    <source>
        <dbReference type="ARBA" id="ARBA00023128"/>
    </source>
</evidence>
<dbReference type="FunFam" id="3.30.559.10:FF:000042">
    <property type="entry name" value="Carnitine Palmitoyl Transferase"/>
    <property type="match status" value="1"/>
</dbReference>
<dbReference type="GO" id="GO:0031966">
    <property type="term" value="C:mitochondrial membrane"/>
    <property type="evidence" value="ECO:0007669"/>
    <property type="project" value="UniProtKB-SubCell"/>
</dbReference>
<keyword evidence="13" id="KW-0472">Membrane</keyword>
<dbReference type="FunFam" id="3.30.559.70:FF:000001">
    <property type="entry name" value="Carnitine O-palmitoyltransferase 1, liver isoform"/>
    <property type="match status" value="1"/>
</dbReference>
<dbReference type="FunCoup" id="A0A7M7K0M4">
    <property type="interactions" value="604"/>
</dbReference>
<evidence type="ECO:0000256" key="14">
    <source>
        <dbReference type="ARBA" id="ARBA00023315"/>
    </source>
</evidence>
<keyword evidence="10" id="KW-1133">Transmembrane helix</keyword>
<dbReference type="Gene3D" id="6.10.250.1760">
    <property type="match status" value="1"/>
</dbReference>
<dbReference type="EC" id="2.3.1.21" evidence="5"/>
<dbReference type="CTD" id="36109"/>
<keyword evidence="9" id="KW-0276">Fatty acid metabolism</keyword>
<dbReference type="AlphaFoldDB" id="A0A7M7K0M4"/>
<dbReference type="PROSITE" id="PS00439">
    <property type="entry name" value="ACYLTRANSF_C_1"/>
    <property type="match status" value="1"/>
</dbReference>
<keyword evidence="12" id="KW-0496">Mitochondrion</keyword>
<evidence type="ECO:0000256" key="15">
    <source>
        <dbReference type="ARBA" id="ARBA00048480"/>
    </source>
</evidence>
<evidence type="ECO:0000313" key="20">
    <source>
        <dbReference type="EnsemblMetazoa" id="XP_022660002"/>
    </source>
</evidence>
<accession>A0A7M7K0M4</accession>
<evidence type="ECO:0000256" key="16">
    <source>
        <dbReference type="PIRSR" id="PIRSR600542-1"/>
    </source>
</evidence>
<dbReference type="InterPro" id="IPR042231">
    <property type="entry name" value="Cho/carn_acyl_trans_2"/>
</dbReference>
<organism evidence="20 21">
    <name type="scientific">Varroa destructor</name>
    <name type="common">Honeybee mite</name>
    <dbReference type="NCBI Taxonomy" id="109461"/>
    <lineage>
        <taxon>Eukaryota</taxon>
        <taxon>Metazoa</taxon>
        <taxon>Ecdysozoa</taxon>
        <taxon>Arthropoda</taxon>
        <taxon>Chelicerata</taxon>
        <taxon>Arachnida</taxon>
        <taxon>Acari</taxon>
        <taxon>Parasitiformes</taxon>
        <taxon>Mesostigmata</taxon>
        <taxon>Gamasina</taxon>
        <taxon>Dermanyssoidea</taxon>
        <taxon>Varroidae</taxon>
        <taxon>Varroa</taxon>
    </lineage>
</organism>
<dbReference type="Pfam" id="PF00755">
    <property type="entry name" value="Carn_acyltransf"/>
    <property type="match status" value="1"/>
</dbReference>
<dbReference type="InterPro" id="IPR023213">
    <property type="entry name" value="CAT-like_dom_sf"/>
</dbReference>
<keyword evidence="8" id="KW-0812">Transmembrane</keyword>
<dbReference type="EnsemblMetazoa" id="XM_022804267">
    <property type="protein sequence ID" value="XP_022660002"/>
    <property type="gene ID" value="LOC111249851"/>
</dbReference>
<dbReference type="SUPFAM" id="SSF52777">
    <property type="entry name" value="CoA-dependent acyltransferases"/>
    <property type="match status" value="2"/>
</dbReference>
<dbReference type="RefSeq" id="XP_022660001.1">
    <property type="nucleotide sequence ID" value="XM_022804266.1"/>
</dbReference>
<dbReference type="OrthoDB" id="240216at2759"/>
<dbReference type="Proteomes" id="UP000594260">
    <property type="component" value="Unplaced"/>
</dbReference>
<evidence type="ECO:0000313" key="21">
    <source>
        <dbReference type="Proteomes" id="UP000594260"/>
    </source>
</evidence>
<dbReference type="RefSeq" id="XP_022660002.1">
    <property type="nucleotide sequence ID" value="XM_022804267.1"/>
</dbReference>
<dbReference type="InterPro" id="IPR032476">
    <property type="entry name" value="CPT_N"/>
</dbReference>
<proteinExistence type="inferred from homology"/>
<dbReference type="GO" id="GO:0006635">
    <property type="term" value="P:fatty acid beta-oxidation"/>
    <property type="evidence" value="ECO:0007669"/>
    <property type="project" value="UniProtKB-UniPathway"/>
</dbReference>
<dbReference type="Pfam" id="PF16484">
    <property type="entry name" value="CPT_N"/>
    <property type="match status" value="1"/>
</dbReference>
<dbReference type="OMA" id="KMDGTPT"/>
<dbReference type="PROSITE" id="PS00440">
    <property type="entry name" value="ACYLTRANSF_C_2"/>
    <property type="match status" value="1"/>
</dbReference>
<comment type="catalytic activity">
    <reaction evidence="15">
        <text>(R)-carnitine + hexadecanoyl-CoA = O-hexadecanoyl-(R)-carnitine + CoA</text>
        <dbReference type="Rhea" id="RHEA:12661"/>
        <dbReference type="ChEBI" id="CHEBI:16347"/>
        <dbReference type="ChEBI" id="CHEBI:17490"/>
        <dbReference type="ChEBI" id="CHEBI:57287"/>
        <dbReference type="ChEBI" id="CHEBI:57379"/>
        <dbReference type="EC" id="2.3.1.21"/>
    </reaction>
    <physiologicalReaction direction="left-to-right" evidence="15">
        <dbReference type="Rhea" id="RHEA:12662"/>
    </physiologicalReaction>
</comment>
<evidence type="ECO:0000259" key="19">
    <source>
        <dbReference type="Pfam" id="PF16484"/>
    </source>
</evidence>
<dbReference type="InterPro" id="IPR000542">
    <property type="entry name" value="Carn_acyl_trans"/>
</dbReference>
<evidence type="ECO:0000256" key="7">
    <source>
        <dbReference type="ARBA" id="ARBA00022679"/>
    </source>
</evidence>
<dbReference type="Gene3D" id="3.30.559.70">
    <property type="entry name" value="Choline/Carnitine o-acyltransferase, domain 2"/>
    <property type="match status" value="1"/>
</dbReference>
<evidence type="ECO:0000256" key="9">
    <source>
        <dbReference type="ARBA" id="ARBA00022832"/>
    </source>
</evidence>
<feature type="active site" description="Proton acceptor" evidence="16">
    <location>
        <position position="478"/>
    </location>
</feature>
<keyword evidence="6" id="KW-0813">Transport</keyword>
<sequence>MAEAHSAVAFNFTVTHEGVYIDYDKELISILWKAGARSWRKRFARFINNIRNGLYPASHRSLALVWALMFGGEISQKPWADLSFGTVDKVASCMPKQLSKVHPSCPRGVAVVVTGAGIWTCLALFRRYMLKSLFTYKGWIYESRARDTKPSIPTRLWIIAVRVCEGSSPLLYSYQSCLPKLPLPSVADTMSRYLKSVRPLNDDENFKRLEQLAKDFTNGPGRRFQRYLWFKSWWAPNYVTDWWEEFIYLRGRSSIMVNSNFYASDLILMLPSSNQCARAANLIYAAFLFRRMIDYETLKPILLQEVIPLCSAQYTRTFNTCRKPGIETDRIEHYHDSTHIAVYHKGRYYKVTTYYKSRLLSPPELQRQLEQIVNDDSKPAPGELYLGALTATDRKIWAETRKNHFRQGQNKVSLDAIEKSAFMVVLDDEAFVYDRNDPSKMDHYSQMLLHGKGFDRWYDKSFNLIIGKNGRAGVNVEHSWADAPVIGHCWEYCIYEDHATLGYEADGNTKGYIGSGTQLSPKELPKPIRLRWDLNEDCQAVITKAKLHASEILSDVDLHVEHFNIYGKRIIKKCRVSPDAYLQMALQLAYFRDQGRFSLTYEASMTRLFREGRTETVRPVTPESCAWVLSMLDKNATNEERRKKLVEACNIHQRGYQNAMCGKGVDRHMFCLYVISRYLEVDSPFLKEVLSEPWRLSTSQTPINQTGSLNFDKHPEWICAGGGFGPVADDGYGVSYMIAGEDNFFFHVSSKKSCAATDSTRLGENIRNALVDMKATFA</sequence>
<dbReference type="EnsemblMetazoa" id="XM_022804266">
    <property type="protein sequence ID" value="XP_022660001"/>
    <property type="gene ID" value="LOC111249851"/>
</dbReference>
<keyword evidence="7 17" id="KW-0808">Transferase</keyword>
<dbReference type="GO" id="GO:0009437">
    <property type="term" value="P:carnitine metabolic process"/>
    <property type="evidence" value="ECO:0007669"/>
    <property type="project" value="TreeGrafter"/>
</dbReference>
<comment type="subcellular location">
    <subcellularLocation>
        <location evidence="1">Membrane</location>
        <topology evidence="1">Multi-pass membrane protein</topology>
    </subcellularLocation>
    <subcellularLocation>
        <location evidence="2">Mitochondrion membrane</location>
    </subcellularLocation>
</comment>
<feature type="domain" description="Carnitine O-palmitoyltransferase N-terminal" evidence="19">
    <location>
        <begin position="1"/>
        <end position="46"/>
    </location>
</feature>
<evidence type="ECO:0000256" key="11">
    <source>
        <dbReference type="ARBA" id="ARBA00023098"/>
    </source>
</evidence>
<keyword evidence="11" id="KW-0443">Lipid metabolism</keyword>
<keyword evidence="21" id="KW-1185">Reference proteome</keyword>
<evidence type="ECO:0000256" key="6">
    <source>
        <dbReference type="ARBA" id="ARBA00022448"/>
    </source>
</evidence>
<name>A0A7M7K0M4_VARDE</name>
<dbReference type="PANTHER" id="PTHR22589">
    <property type="entry name" value="CARNITINE O-ACYLTRANSFERASE"/>
    <property type="match status" value="1"/>
</dbReference>
<keyword evidence="14 17" id="KW-0012">Acyltransferase</keyword>
<evidence type="ECO:0000256" key="1">
    <source>
        <dbReference type="ARBA" id="ARBA00004141"/>
    </source>
</evidence>
<evidence type="ECO:0000256" key="17">
    <source>
        <dbReference type="RuleBase" id="RU003801"/>
    </source>
</evidence>
<comment type="similarity">
    <text evidence="4 17">Belongs to the carnitine/choline acetyltransferase family.</text>
</comment>
<reference evidence="20" key="1">
    <citation type="submission" date="2021-01" db="UniProtKB">
        <authorList>
            <consortium name="EnsemblMetazoa"/>
        </authorList>
    </citation>
    <scope>IDENTIFICATION</scope>
</reference>
<evidence type="ECO:0000259" key="18">
    <source>
        <dbReference type="Pfam" id="PF00755"/>
    </source>
</evidence>
<dbReference type="RefSeq" id="XP_022660000.1">
    <property type="nucleotide sequence ID" value="XM_022804265.1"/>
</dbReference>
<evidence type="ECO:0000256" key="5">
    <source>
        <dbReference type="ARBA" id="ARBA00013243"/>
    </source>
</evidence>
<evidence type="ECO:0000256" key="10">
    <source>
        <dbReference type="ARBA" id="ARBA00022989"/>
    </source>
</evidence>
<dbReference type="KEGG" id="vde:111249851"/>
<dbReference type="GeneID" id="111249851"/>
<dbReference type="PANTHER" id="PTHR22589:SF31">
    <property type="entry name" value="CARNITINE O-PALMITOYLTRANSFERASE"/>
    <property type="match status" value="1"/>
</dbReference>
<evidence type="ECO:0000256" key="3">
    <source>
        <dbReference type="ARBA" id="ARBA00005005"/>
    </source>
</evidence>
<dbReference type="InParanoid" id="A0A7M7K0M4"/>
<protein>
    <recommendedName>
        <fullName evidence="5">carnitine O-palmitoyltransferase</fullName>
        <ecNumber evidence="5">2.3.1.21</ecNumber>
    </recommendedName>
</protein>
<feature type="domain" description="Choline/carnitine acyltransferase" evidence="18">
    <location>
        <begin position="181"/>
        <end position="767"/>
    </location>
</feature>